<dbReference type="EMBL" id="JARBDR010000918">
    <property type="protein sequence ID" value="KAJ8301287.1"/>
    <property type="molecule type" value="Genomic_DNA"/>
</dbReference>
<keyword evidence="5" id="KW-1185">Reference proteome</keyword>
<evidence type="ECO:0000259" key="3">
    <source>
        <dbReference type="PROSITE" id="PS50097"/>
    </source>
</evidence>
<dbReference type="Proteomes" id="UP001217089">
    <property type="component" value="Unassembled WGS sequence"/>
</dbReference>
<protein>
    <recommendedName>
        <fullName evidence="3">BTB domain-containing protein</fullName>
    </recommendedName>
</protein>
<keyword evidence="1" id="KW-0880">Kelch repeat</keyword>
<dbReference type="SUPFAM" id="SSF54695">
    <property type="entry name" value="POZ domain"/>
    <property type="match status" value="1"/>
</dbReference>
<proteinExistence type="predicted"/>
<comment type="caution">
    <text evidence="4">The sequence shown here is derived from an EMBL/GenBank/DDBJ whole genome shotgun (WGS) entry which is preliminary data.</text>
</comment>
<dbReference type="PROSITE" id="PS50097">
    <property type="entry name" value="BTB"/>
    <property type="match status" value="1"/>
</dbReference>
<dbReference type="SMART" id="SM00225">
    <property type="entry name" value="BTB"/>
    <property type="match status" value="1"/>
</dbReference>
<dbReference type="Pfam" id="PF07707">
    <property type="entry name" value="BACK"/>
    <property type="match status" value="1"/>
</dbReference>
<evidence type="ECO:0000313" key="5">
    <source>
        <dbReference type="Proteomes" id="UP001217089"/>
    </source>
</evidence>
<dbReference type="Pfam" id="PF00651">
    <property type="entry name" value="BTB"/>
    <property type="match status" value="1"/>
</dbReference>
<name>A0ABQ9ECK5_TEGGR</name>
<reference evidence="4 5" key="1">
    <citation type="submission" date="2022-12" db="EMBL/GenBank/DDBJ databases">
        <title>Chromosome-level genome of Tegillarca granosa.</title>
        <authorList>
            <person name="Kim J."/>
        </authorList>
    </citation>
    <scope>NUCLEOTIDE SEQUENCE [LARGE SCALE GENOMIC DNA]</scope>
    <source>
        <strain evidence="4">Teg-2019</strain>
        <tissue evidence="4">Adductor muscle</tissue>
    </source>
</reference>
<dbReference type="InterPro" id="IPR011333">
    <property type="entry name" value="SKP1/BTB/POZ_sf"/>
</dbReference>
<accession>A0ABQ9ECK5</accession>
<dbReference type="InterPro" id="IPR000210">
    <property type="entry name" value="BTB/POZ_dom"/>
</dbReference>
<evidence type="ECO:0000256" key="2">
    <source>
        <dbReference type="ARBA" id="ARBA00022737"/>
    </source>
</evidence>
<evidence type="ECO:0000256" key="1">
    <source>
        <dbReference type="ARBA" id="ARBA00022441"/>
    </source>
</evidence>
<organism evidence="4 5">
    <name type="scientific">Tegillarca granosa</name>
    <name type="common">Malaysian cockle</name>
    <name type="synonym">Anadara granosa</name>
    <dbReference type="NCBI Taxonomy" id="220873"/>
    <lineage>
        <taxon>Eukaryota</taxon>
        <taxon>Metazoa</taxon>
        <taxon>Spiralia</taxon>
        <taxon>Lophotrochozoa</taxon>
        <taxon>Mollusca</taxon>
        <taxon>Bivalvia</taxon>
        <taxon>Autobranchia</taxon>
        <taxon>Pteriomorphia</taxon>
        <taxon>Arcoida</taxon>
        <taxon>Arcoidea</taxon>
        <taxon>Arcidae</taxon>
        <taxon>Tegillarca</taxon>
    </lineage>
</organism>
<evidence type="ECO:0000313" key="4">
    <source>
        <dbReference type="EMBL" id="KAJ8301287.1"/>
    </source>
</evidence>
<dbReference type="SMART" id="SM00875">
    <property type="entry name" value="BACK"/>
    <property type="match status" value="1"/>
</dbReference>
<dbReference type="InterPro" id="IPR011705">
    <property type="entry name" value="BACK"/>
</dbReference>
<gene>
    <name evidence="4" type="ORF">KUTeg_020274</name>
</gene>
<keyword evidence="2" id="KW-0677">Repeat</keyword>
<feature type="domain" description="BTB" evidence="3">
    <location>
        <begin position="42"/>
        <end position="111"/>
    </location>
</feature>
<sequence>MNKKSDNFLLKDVENGLKISNKHAGTRLIKGICDLWHHKHLCDIVIKCNGEEIQAHKTVLAIHSDYFRAMFTAGFEESSQQQSVVTMNEALPRALKLIIDYMYTGNITVNKESVQDVVVLADLLQMSDLKKICCKYMETLLDVSNCLGVWDFSEKYSCTELLDKSLMLLKQRFLTVCQMEEFLLLSADKLKRVLGFQDLYLGIEGESSVLDAVFKWLEYDTVNRITDFCDVIKLVKLKYVCRKVLKKFMDSAVVRENKVILETVQDQLVVEESNPREAVRHLYVIGGYLQSRTG</sequence>
<dbReference type="Gene3D" id="1.25.40.420">
    <property type="match status" value="1"/>
</dbReference>
<dbReference type="PANTHER" id="PTHR24412">
    <property type="entry name" value="KELCH PROTEIN"/>
    <property type="match status" value="1"/>
</dbReference>
<dbReference type="Gene3D" id="3.30.710.10">
    <property type="entry name" value="Potassium Channel Kv1.1, Chain A"/>
    <property type="match status" value="1"/>
</dbReference>
<dbReference type="PANTHER" id="PTHR24412:SF489">
    <property type="entry name" value="RING FINGER DOMAIN AND KELCH REPEAT-CONTAINING PROTEIN DDB_G0271372"/>
    <property type="match status" value="1"/>
</dbReference>